<keyword evidence="8" id="KW-0863">Zinc-finger</keyword>
<dbReference type="GeneID" id="7827258"/>
<protein>
    <submittedName>
        <fullName evidence="8">Monoamine-oxidase A repressor R1 zinc-finger protein</fullName>
    </submittedName>
</protein>
<feature type="compositionally biased region" description="Basic and acidic residues" evidence="6">
    <location>
        <begin position="40"/>
        <end position="58"/>
    </location>
</feature>
<reference evidence="9" key="1">
    <citation type="journal article" date="2006" name="PLoS Biol.">
        <title>Macronuclear genome sequence of the ciliate Tetrahymena thermophila, a model eukaryote.</title>
        <authorList>
            <person name="Eisen J.A."/>
            <person name="Coyne R.S."/>
            <person name="Wu M."/>
            <person name="Wu D."/>
            <person name="Thiagarajan M."/>
            <person name="Wortman J.R."/>
            <person name="Badger J.H."/>
            <person name="Ren Q."/>
            <person name="Amedeo P."/>
            <person name="Jones K.M."/>
            <person name="Tallon L.J."/>
            <person name="Delcher A.L."/>
            <person name="Salzberg S.L."/>
            <person name="Silva J.C."/>
            <person name="Haas B.J."/>
            <person name="Majoros W.H."/>
            <person name="Farzad M."/>
            <person name="Carlton J.M."/>
            <person name="Smith R.K. Jr."/>
            <person name="Garg J."/>
            <person name="Pearlman R.E."/>
            <person name="Karrer K.M."/>
            <person name="Sun L."/>
            <person name="Manning G."/>
            <person name="Elde N.C."/>
            <person name="Turkewitz A.P."/>
            <person name="Asai D.J."/>
            <person name="Wilkes D.E."/>
            <person name="Wang Y."/>
            <person name="Cai H."/>
            <person name="Collins K."/>
            <person name="Stewart B.A."/>
            <person name="Lee S.R."/>
            <person name="Wilamowska K."/>
            <person name="Weinberg Z."/>
            <person name="Ruzzo W.L."/>
            <person name="Wloga D."/>
            <person name="Gaertig J."/>
            <person name="Frankel J."/>
            <person name="Tsao C.-C."/>
            <person name="Gorovsky M.A."/>
            <person name="Keeling P.J."/>
            <person name="Waller R.F."/>
            <person name="Patron N.J."/>
            <person name="Cherry J.M."/>
            <person name="Stover N.A."/>
            <person name="Krieger C.J."/>
            <person name="del Toro C."/>
            <person name="Ryder H.F."/>
            <person name="Williamson S.C."/>
            <person name="Barbeau R.A."/>
            <person name="Hamilton E.P."/>
            <person name="Orias E."/>
        </authorList>
    </citation>
    <scope>NUCLEOTIDE SEQUENCE [LARGE SCALE GENOMIC DNA]</scope>
    <source>
        <strain evidence="9">SB210</strain>
    </source>
</reference>
<evidence type="ECO:0000256" key="1">
    <source>
        <dbReference type="ARBA" id="ARBA00004123"/>
    </source>
</evidence>
<dbReference type="GO" id="GO:0008270">
    <property type="term" value="F:zinc ion binding"/>
    <property type="evidence" value="ECO:0007669"/>
    <property type="project" value="UniProtKB-KW"/>
</dbReference>
<evidence type="ECO:0000313" key="8">
    <source>
        <dbReference type="EMBL" id="EAR85632.3"/>
    </source>
</evidence>
<dbReference type="EMBL" id="GG662536">
    <property type="protein sequence ID" value="EAR85632.3"/>
    <property type="molecule type" value="Genomic_DNA"/>
</dbReference>
<keyword evidence="2" id="KW-0805">Transcription regulation</keyword>
<evidence type="ECO:0000256" key="4">
    <source>
        <dbReference type="ARBA" id="ARBA00023242"/>
    </source>
</evidence>
<feature type="domain" description="Zinc-finger" evidence="7">
    <location>
        <begin position="526"/>
        <end position="588"/>
    </location>
</feature>
<name>I7MGZ9_TETTS</name>
<sequence>MGRLKQKLLEKRLLQQQQKKKNHIKKEKGEITKLQNVKETNAEQQKKKDQKGKDDDDSRNALEKIIKLDKKNSNFDLYDPLTNNFLKVRSVNYQINYQQIQGLSQTDHQMRQFWRHVNSTYLRRVQSQDENKLEYLKNLFNTPIEPDNQELEWDDWRAQLAVQYILDESVQRQYQDDDLSNLNYENLLLHMRITFLIANQYIKDKSLIQKILQTKKKQIPKNSSSYQSQLEAFQNEKNQLLQIIQNIAQNSQLYKEIQEEEDQLLEETVKLKEELKQINQQNHKNIQRLEQQLKMEFCKQQMIYLETDYILSKSKNENIHIQKDYNEEQKHLLLEKHFAKMENMNLQASFLHQTILRLEKKQLSETISCITGYTNKYNQPQFELRFESAYNDSAEWISEQLLDELNSLRDQNLFSFYNIPQKTLYSHIANNFLGWNYIQKNRDKPNQLKLKNIKDLITQKEQPGNKMNQYEICHHCKHLFKKSILFQCKYKASTMGIPVHNYIVTDPFLFQFIESDNTNSKKPQVNKKRNCYTMFQKVDGDLVCKRMYCRSCLKQNYDLILSEIKDKQDWLCPFCQGNCYCTRCLRNELLMKYKGIYILLGGDINLIQRESVFEYYSQQMSQQRQREYQEQQLNMNSRGIKNSVKGLKLKDEHTQKIVEVERLKQLCQQVNKREKYKFEMLKQNIDIFREKYKTHTDKEFPIVDINNLNTQEFIADLLPFQNELVINTINNFQKNNQIIGKNLTKNSSNKIKMIQINKLFKKKNKKQKNDDDDEENNIQQENSVKSYTSQNSSSNSQSQSQSSINSKGDERIASGVQRKKAQSLKINKLIKKTKTSSKVMLKKSNKKGNQRD</sequence>
<feature type="compositionally biased region" description="Basic residues" evidence="6">
    <location>
        <begin position="817"/>
        <end position="852"/>
    </location>
</feature>
<keyword evidence="8" id="KW-0862">Zinc</keyword>
<dbReference type="KEGG" id="tet:TTHERM_00420400"/>
<evidence type="ECO:0000259" key="7">
    <source>
        <dbReference type="Pfam" id="PF10497"/>
    </source>
</evidence>
<dbReference type="InParanoid" id="I7MGZ9"/>
<dbReference type="eggNOG" id="ENOG502R2HN">
    <property type="taxonomic scope" value="Eukaryota"/>
</dbReference>
<keyword evidence="4" id="KW-0539">Nucleus</keyword>
<keyword evidence="5" id="KW-0175">Coiled coil</keyword>
<keyword evidence="9" id="KW-1185">Reference proteome</keyword>
<dbReference type="Pfam" id="PF10497">
    <property type="entry name" value="zf-4CXXC_R1"/>
    <property type="match status" value="1"/>
</dbReference>
<keyword evidence="3" id="KW-0804">Transcription</keyword>
<feature type="region of interest" description="Disordered" evidence="6">
    <location>
        <begin position="1"/>
        <end position="58"/>
    </location>
</feature>
<dbReference type="InterPro" id="IPR018866">
    <property type="entry name" value="Znf-4CXXC_R1"/>
</dbReference>
<keyword evidence="8" id="KW-0479">Metal-binding</keyword>
<comment type="subcellular location">
    <subcellularLocation>
        <location evidence="1">Nucleus</location>
    </subcellularLocation>
</comment>
<organism evidence="8 9">
    <name type="scientific">Tetrahymena thermophila (strain SB210)</name>
    <dbReference type="NCBI Taxonomy" id="312017"/>
    <lineage>
        <taxon>Eukaryota</taxon>
        <taxon>Sar</taxon>
        <taxon>Alveolata</taxon>
        <taxon>Ciliophora</taxon>
        <taxon>Intramacronucleata</taxon>
        <taxon>Oligohymenophorea</taxon>
        <taxon>Hymenostomatida</taxon>
        <taxon>Tetrahymenina</taxon>
        <taxon>Tetrahymenidae</taxon>
        <taxon>Tetrahymena</taxon>
    </lineage>
</organism>
<evidence type="ECO:0000256" key="3">
    <source>
        <dbReference type="ARBA" id="ARBA00023163"/>
    </source>
</evidence>
<feature type="region of interest" description="Disordered" evidence="6">
    <location>
        <begin position="762"/>
        <end position="852"/>
    </location>
</feature>
<proteinExistence type="predicted"/>
<evidence type="ECO:0000256" key="6">
    <source>
        <dbReference type="SAM" id="MobiDB-lite"/>
    </source>
</evidence>
<dbReference type="RefSeq" id="XP_001033295.3">
    <property type="nucleotide sequence ID" value="XM_001033295.3"/>
</dbReference>
<feature type="compositionally biased region" description="Low complexity" evidence="6">
    <location>
        <begin position="777"/>
        <end position="806"/>
    </location>
</feature>
<dbReference type="Proteomes" id="UP000009168">
    <property type="component" value="Unassembled WGS sequence"/>
</dbReference>
<evidence type="ECO:0000256" key="5">
    <source>
        <dbReference type="SAM" id="Coils"/>
    </source>
</evidence>
<dbReference type="GO" id="GO:0005634">
    <property type="term" value="C:nucleus"/>
    <property type="evidence" value="ECO:0007669"/>
    <property type="project" value="UniProtKB-SubCell"/>
</dbReference>
<feature type="coiled-coil region" evidence="5">
    <location>
        <begin position="230"/>
        <end position="292"/>
    </location>
</feature>
<evidence type="ECO:0000256" key="2">
    <source>
        <dbReference type="ARBA" id="ARBA00023015"/>
    </source>
</evidence>
<accession>I7MGZ9</accession>
<evidence type="ECO:0000313" key="9">
    <source>
        <dbReference type="Proteomes" id="UP000009168"/>
    </source>
</evidence>
<gene>
    <name evidence="8" type="ORF">TTHERM_00420400</name>
</gene>
<dbReference type="AlphaFoldDB" id="I7MGZ9"/>
<dbReference type="OrthoDB" id="298344at2759"/>